<accession>A0A3M7T8Q1</accession>
<organism evidence="1 2">
    <name type="scientific">Brachionus plicatilis</name>
    <name type="common">Marine rotifer</name>
    <name type="synonym">Brachionus muelleri</name>
    <dbReference type="NCBI Taxonomy" id="10195"/>
    <lineage>
        <taxon>Eukaryota</taxon>
        <taxon>Metazoa</taxon>
        <taxon>Spiralia</taxon>
        <taxon>Gnathifera</taxon>
        <taxon>Rotifera</taxon>
        <taxon>Eurotatoria</taxon>
        <taxon>Monogononta</taxon>
        <taxon>Pseudotrocha</taxon>
        <taxon>Ploima</taxon>
        <taxon>Brachionidae</taxon>
        <taxon>Brachionus</taxon>
    </lineage>
</organism>
<proteinExistence type="predicted"/>
<keyword evidence="2" id="KW-1185">Reference proteome</keyword>
<reference evidence="1 2" key="1">
    <citation type="journal article" date="2018" name="Sci. Rep.">
        <title>Genomic signatures of local adaptation to the degree of environmental predictability in rotifers.</title>
        <authorList>
            <person name="Franch-Gras L."/>
            <person name="Hahn C."/>
            <person name="Garcia-Roger E.M."/>
            <person name="Carmona M.J."/>
            <person name="Serra M."/>
            <person name="Gomez A."/>
        </authorList>
    </citation>
    <scope>NUCLEOTIDE SEQUENCE [LARGE SCALE GENOMIC DNA]</scope>
    <source>
        <strain evidence="1">HYR1</strain>
    </source>
</reference>
<comment type="caution">
    <text evidence="1">The sequence shown here is derived from an EMBL/GenBank/DDBJ whole genome shotgun (WGS) entry which is preliminary data.</text>
</comment>
<dbReference type="Proteomes" id="UP000276133">
    <property type="component" value="Unassembled WGS sequence"/>
</dbReference>
<dbReference type="AlphaFoldDB" id="A0A3M7T8Q1"/>
<name>A0A3M7T8Q1_BRAPC</name>
<protein>
    <submittedName>
        <fullName evidence="1">Uncharacterized protein</fullName>
    </submittedName>
</protein>
<evidence type="ECO:0000313" key="2">
    <source>
        <dbReference type="Proteomes" id="UP000276133"/>
    </source>
</evidence>
<dbReference type="EMBL" id="REGN01000100">
    <property type="protein sequence ID" value="RNA44463.1"/>
    <property type="molecule type" value="Genomic_DNA"/>
</dbReference>
<sequence>MVSKIIKFIEFSQQNKFIEFWLTDSVQADALRTPFQKCLEGRIFFQHNAFSYKQVPRFLQLQRQYHRYDNNLCAAQMMSLLSSANNEVVEAKVEKLFIITTKKFAMKV</sequence>
<gene>
    <name evidence="1" type="ORF">BpHYR1_002108</name>
</gene>
<evidence type="ECO:0000313" key="1">
    <source>
        <dbReference type="EMBL" id="RNA44463.1"/>
    </source>
</evidence>